<proteinExistence type="predicted"/>
<dbReference type="Proteomes" id="UP000319619">
    <property type="component" value="Unassembled WGS sequence"/>
</dbReference>
<name>A0A532V1C6_UNCL8</name>
<gene>
    <name evidence="1" type="ORF">CEE37_07320</name>
</gene>
<accession>A0A532V1C6</accession>
<organism evidence="1 2">
    <name type="scientific">candidate division LCP-89 bacterium B3_LCP</name>
    <dbReference type="NCBI Taxonomy" id="2012998"/>
    <lineage>
        <taxon>Bacteria</taxon>
        <taxon>Pseudomonadati</taxon>
        <taxon>Bacteria division LCP-89</taxon>
    </lineage>
</organism>
<dbReference type="EMBL" id="NJBN01000004">
    <property type="protein sequence ID" value="TKJ40767.1"/>
    <property type="molecule type" value="Genomic_DNA"/>
</dbReference>
<evidence type="ECO:0000313" key="2">
    <source>
        <dbReference type="Proteomes" id="UP000319619"/>
    </source>
</evidence>
<sequence>MIIFLSFCLMVAFSGCVFNMVYMLDQPVSDPMMYADDAQDSDLCKVEDGGYSGSAGECPT</sequence>
<dbReference type="AlphaFoldDB" id="A0A532V1C6"/>
<reference evidence="1 2" key="1">
    <citation type="submission" date="2017-06" db="EMBL/GenBank/DDBJ databases">
        <title>Novel microbial phyla capable of carbon fixation and sulfur reduction in deep-sea sediments.</title>
        <authorList>
            <person name="Huang J."/>
            <person name="Baker B."/>
            <person name="Wang Y."/>
        </authorList>
    </citation>
    <scope>NUCLEOTIDE SEQUENCE [LARGE SCALE GENOMIC DNA]</scope>
    <source>
        <strain evidence="1">B3_LCP</strain>
    </source>
</reference>
<comment type="caution">
    <text evidence="1">The sequence shown here is derived from an EMBL/GenBank/DDBJ whole genome shotgun (WGS) entry which is preliminary data.</text>
</comment>
<protein>
    <submittedName>
        <fullName evidence="1">Uncharacterized protein</fullName>
    </submittedName>
</protein>
<evidence type="ECO:0000313" key="1">
    <source>
        <dbReference type="EMBL" id="TKJ40767.1"/>
    </source>
</evidence>